<keyword evidence="2" id="KW-0238">DNA-binding</keyword>
<dbReference type="OrthoDB" id="9800417at2"/>
<dbReference type="EMBL" id="AAOE01000020">
    <property type="protein sequence ID" value="EAR08457.1"/>
    <property type="molecule type" value="Genomic_DNA"/>
</dbReference>
<proteinExistence type="predicted"/>
<dbReference type="Pfam" id="PF05901">
    <property type="entry name" value="Excalibur"/>
    <property type="match status" value="1"/>
</dbReference>
<evidence type="ECO:0000259" key="1">
    <source>
        <dbReference type="SMART" id="SM00894"/>
    </source>
</evidence>
<name>A4BHA9_9GAMM</name>
<sequence>MKNLLIVIVVIFALSRLVPSYLDNGRTPAVSEPSEIVKQYENTLNETVSQRFVCDGREYCSQMTSRAEAVYFTRHCPNTKMDGDGDGIPCESDSRW</sequence>
<gene>
    <name evidence="2" type="ORF">MED297_17732</name>
</gene>
<organism evidence="2 3">
    <name type="scientific">Reinekea blandensis MED297</name>
    <dbReference type="NCBI Taxonomy" id="314283"/>
    <lineage>
        <taxon>Bacteria</taxon>
        <taxon>Pseudomonadati</taxon>
        <taxon>Pseudomonadota</taxon>
        <taxon>Gammaproteobacteria</taxon>
        <taxon>Oceanospirillales</taxon>
        <taxon>Saccharospirillaceae</taxon>
        <taxon>Reinekea</taxon>
    </lineage>
</organism>
<dbReference type="RefSeq" id="WP_008043972.1">
    <property type="nucleotide sequence ID" value="NZ_CH724150.1"/>
</dbReference>
<dbReference type="Proteomes" id="UP000005953">
    <property type="component" value="Unassembled WGS sequence"/>
</dbReference>
<keyword evidence="3" id="KW-1185">Reference proteome</keyword>
<protein>
    <submittedName>
        <fullName evidence="2">Putative cold-shock DNA-binding domain</fullName>
    </submittedName>
</protein>
<accession>A4BHA9</accession>
<dbReference type="HOGENOM" id="CLU_098919_2_0_6"/>
<dbReference type="GO" id="GO:0003677">
    <property type="term" value="F:DNA binding"/>
    <property type="evidence" value="ECO:0007669"/>
    <property type="project" value="UniProtKB-KW"/>
</dbReference>
<evidence type="ECO:0000313" key="3">
    <source>
        <dbReference type="Proteomes" id="UP000005953"/>
    </source>
</evidence>
<reference evidence="2 3" key="1">
    <citation type="submission" date="2006-02" db="EMBL/GenBank/DDBJ databases">
        <authorList>
            <person name="Pinhassi J."/>
            <person name="Pedros-Alio C."/>
            <person name="Ferriera S."/>
            <person name="Johnson J."/>
            <person name="Kravitz S."/>
            <person name="Halpern A."/>
            <person name="Remington K."/>
            <person name="Beeson K."/>
            <person name="Tran B."/>
            <person name="Rogers Y.-H."/>
            <person name="Friedman R."/>
            <person name="Venter J.C."/>
        </authorList>
    </citation>
    <scope>NUCLEOTIDE SEQUENCE [LARGE SCALE GENOMIC DNA]</scope>
    <source>
        <strain evidence="2 3">MED297</strain>
    </source>
</reference>
<evidence type="ECO:0000313" key="2">
    <source>
        <dbReference type="EMBL" id="EAR08457.1"/>
    </source>
</evidence>
<dbReference type="AlphaFoldDB" id="A4BHA9"/>
<feature type="domain" description="Excalibur calcium-binding" evidence="1">
    <location>
        <begin position="56"/>
        <end position="91"/>
    </location>
</feature>
<comment type="caution">
    <text evidence="2">The sequence shown here is derived from an EMBL/GenBank/DDBJ whole genome shotgun (WGS) entry which is preliminary data.</text>
</comment>
<dbReference type="STRING" id="314283.MED297_17732"/>
<dbReference type="SMART" id="SM00894">
    <property type="entry name" value="Excalibur"/>
    <property type="match status" value="1"/>
</dbReference>
<dbReference type="InterPro" id="IPR008613">
    <property type="entry name" value="Excalibur_Ca-bd_domain"/>
</dbReference>